<organism evidence="3">
    <name type="scientific">Brassica cretica</name>
    <name type="common">Mustard</name>
    <dbReference type="NCBI Taxonomy" id="69181"/>
    <lineage>
        <taxon>Eukaryota</taxon>
        <taxon>Viridiplantae</taxon>
        <taxon>Streptophyta</taxon>
        <taxon>Embryophyta</taxon>
        <taxon>Tracheophyta</taxon>
        <taxon>Spermatophyta</taxon>
        <taxon>Magnoliopsida</taxon>
        <taxon>eudicotyledons</taxon>
        <taxon>Gunneridae</taxon>
        <taxon>Pentapetalae</taxon>
        <taxon>rosids</taxon>
        <taxon>malvids</taxon>
        <taxon>Brassicales</taxon>
        <taxon>Brassicaceae</taxon>
        <taxon>Brassiceae</taxon>
        <taxon>Brassica</taxon>
    </lineage>
</organism>
<proteinExistence type="predicted"/>
<reference evidence="3" key="1">
    <citation type="submission" date="2019-12" db="EMBL/GenBank/DDBJ databases">
        <title>Genome sequencing and annotation of Brassica cretica.</title>
        <authorList>
            <person name="Studholme D.J."/>
            <person name="Sarris P.F."/>
        </authorList>
    </citation>
    <scope>NUCLEOTIDE SEQUENCE</scope>
    <source>
        <strain evidence="4">PFS-001/15</strain>
        <strain evidence="3">PFS-102/07</strain>
        <tissue evidence="3">Leaf</tissue>
    </source>
</reference>
<feature type="transmembrane region" description="Helical" evidence="2">
    <location>
        <begin position="12"/>
        <end position="30"/>
    </location>
</feature>
<dbReference type="EMBL" id="QGKY02001925">
    <property type="protein sequence ID" value="KAF2547613.1"/>
    <property type="molecule type" value="Genomic_DNA"/>
</dbReference>
<keyword evidence="2" id="KW-0812">Transmembrane</keyword>
<feature type="compositionally biased region" description="Polar residues" evidence="1">
    <location>
        <begin position="144"/>
        <end position="153"/>
    </location>
</feature>
<keyword evidence="2" id="KW-1133">Transmembrane helix</keyword>
<dbReference type="Proteomes" id="UP000712281">
    <property type="component" value="Unassembled WGS sequence"/>
</dbReference>
<sequence length="153" mass="17462">MRSRLSSGEAADVLFSVGACLGIKIALAILRVVLSFFQSCFIGFHFTSPVWPALRHKEDRFQILVFDVVSTASHICFEDGWMDFVWWFRDHPAYSIFTCWFSRPYVSSQPLFHSGFALNVMKKASLKRSSKTSYSGNDSKRTGIRSNELNLTF</sequence>
<evidence type="ECO:0000313" key="3">
    <source>
        <dbReference type="EMBL" id="KAF2547613.1"/>
    </source>
</evidence>
<evidence type="ECO:0000313" key="4">
    <source>
        <dbReference type="EMBL" id="KAF2559932.1"/>
    </source>
</evidence>
<accession>A0A8S9GP47</accession>
<comment type="caution">
    <text evidence="3">The sequence shown here is derived from an EMBL/GenBank/DDBJ whole genome shotgun (WGS) entry which is preliminary data.</text>
</comment>
<gene>
    <name evidence="4" type="ORF">F2Q68_00016309</name>
    <name evidence="3" type="ORF">F2Q70_00022288</name>
</gene>
<feature type="region of interest" description="Disordered" evidence="1">
    <location>
        <begin position="130"/>
        <end position="153"/>
    </location>
</feature>
<protein>
    <submittedName>
        <fullName evidence="3">Uncharacterized protein</fullName>
    </submittedName>
</protein>
<dbReference type="AlphaFoldDB" id="A0A8S9GP47"/>
<name>A0A8S9GP47_BRACR</name>
<evidence type="ECO:0000256" key="2">
    <source>
        <dbReference type="SAM" id="Phobius"/>
    </source>
</evidence>
<keyword evidence="2" id="KW-0472">Membrane</keyword>
<evidence type="ECO:0000256" key="1">
    <source>
        <dbReference type="SAM" id="MobiDB-lite"/>
    </source>
</evidence>
<dbReference type="EMBL" id="QGKW02001940">
    <property type="protein sequence ID" value="KAF2559932.1"/>
    <property type="molecule type" value="Genomic_DNA"/>
</dbReference>